<keyword evidence="6" id="KW-0411">Iron-sulfur</keyword>
<keyword evidence="5" id="KW-0408">Iron</keyword>
<dbReference type="SFLD" id="SFLDG01113">
    <property type="entry name" value="Uncharacterised_Radical_SAM_Su"/>
    <property type="match status" value="1"/>
</dbReference>
<sequence>MNTEFDFAAFEDDISFRHLLQKAREISWENFGKHITFYLPGMIRYGNETGLYPAISITGKDCQLKCDHCNGKVLEPMISATTPESLIEICKKFHEKGYIGCLLSGGSDLKGEVPWERFIDAIGEIKRRTNLSISIHTGIIDFKTAKKLKHVGIDQALIDVIGDDKTMREVYHLNDGVSLIYNSLKALRAAEIPIVPHIVVGINYGKIKGELKAIEIICEFKPRSLVIVVVTPFKDTPMQSIIPPRPKEIATIIALARLRMPDVTISLGCERGRGKDGFETEIYAIDAGVNRIAIQSDRAIERAREYGLQINFQKTCCSLNSECSRNL</sequence>
<dbReference type="SMART" id="SM00729">
    <property type="entry name" value="Elp3"/>
    <property type="match status" value="1"/>
</dbReference>
<evidence type="ECO:0000256" key="7">
    <source>
        <dbReference type="ARBA" id="ARBA00034078"/>
    </source>
</evidence>
<organism evidence="9 10">
    <name type="scientific">Candidatus Schekmanbacteria bacterium GWA2_38_11</name>
    <dbReference type="NCBI Taxonomy" id="1817876"/>
    <lineage>
        <taxon>Bacteria</taxon>
        <taxon>Candidatus Schekmaniibacteriota</taxon>
    </lineage>
</organism>
<dbReference type="InterPro" id="IPR010722">
    <property type="entry name" value="BATS_dom"/>
</dbReference>
<dbReference type="InterPro" id="IPR006638">
    <property type="entry name" value="Elp3/MiaA/NifB-like_rSAM"/>
</dbReference>
<dbReference type="PROSITE" id="PS51918">
    <property type="entry name" value="RADICAL_SAM"/>
    <property type="match status" value="1"/>
</dbReference>
<evidence type="ECO:0000256" key="4">
    <source>
        <dbReference type="ARBA" id="ARBA00022723"/>
    </source>
</evidence>
<dbReference type="GO" id="GO:0046872">
    <property type="term" value="F:metal ion binding"/>
    <property type="evidence" value="ECO:0007669"/>
    <property type="project" value="UniProtKB-KW"/>
</dbReference>
<evidence type="ECO:0000256" key="2">
    <source>
        <dbReference type="ARBA" id="ARBA00022485"/>
    </source>
</evidence>
<gene>
    <name evidence="9" type="ORF">A2042_05450</name>
</gene>
<dbReference type="EMBL" id="MGDB01000051">
    <property type="protein sequence ID" value="OGL42333.1"/>
    <property type="molecule type" value="Genomic_DNA"/>
</dbReference>
<evidence type="ECO:0000313" key="9">
    <source>
        <dbReference type="EMBL" id="OGL42333.1"/>
    </source>
</evidence>
<keyword evidence="3" id="KW-0949">S-adenosyl-L-methionine</keyword>
<evidence type="ECO:0000313" key="10">
    <source>
        <dbReference type="Proteomes" id="UP000178526"/>
    </source>
</evidence>
<evidence type="ECO:0000256" key="3">
    <source>
        <dbReference type="ARBA" id="ARBA00022691"/>
    </source>
</evidence>
<keyword evidence="4" id="KW-0479">Metal-binding</keyword>
<proteinExistence type="predicted"/>
<feature type="domain" description="Radical SAM core" evidence="8">
    <location>
        <begin position="45"/>
        <end position="270"/>
    </location>
</feature>
<evidence type="ECO:0000256" key="5">
    <source>
        <dbReference type="ARBA" id="ARBA00023004"/>
    </source>
</evidence>
<dbReference type="PANTHER" id="PTHR43288">
    <property type="entry name" value="BIOTIN SYNTHASE-RELATED PROTEIN, RADICAL SAM SUPERFAMILY"/>
    <property type="match status" value="1"/>
</dbReference>
<evidence type="ECO:0000259" key="8">
    <source>
        <dbReference type="PROSITE" id="PS51918"/>
    </source>
</evidence>
<comment type="cofactor">
    <cofactor evidence="7">
        <name>[2Fe-2S] cluster</name>
        <dbReference type="ChEBI" id="CHEBI:190135"/>
    </cofactor>
</comment>
<dbReference type="SFLD" id="SFLDS00029">
    <property type="entry name" value="Radical_SAM"/>
    <property type="match status" value="1"/>
</dbReference>
<protein>
    <recommendedName>
        <fullName evidence="8">Radical SAM core domain-containing protein</fullName>
    </recommendedName>
</protein>
<dbReference type="AlphaFoldDB" id="A0A1F7RLE0"/>
<dbReference type="CDD" id="cd01335">
    <property type="entry name" value="Radical_SAM"/>
    <property type="match status" value="1"/>
</dbReference>
<dbReference type="GO" id="GO:0003824">
    <property type="term" value="F:catalytic activity"/>
    <property type="evidence" value="ECO:0007669"/>
    <property type="project" value="InterPro"/>
</dbReference>
<dbReference type="Gene3D" id="3.20.20.70">
    <property type="entry name" value="Aldolase class I"/>
    <property type="match status" value="1"/>
</dbReference>
<evidence type="ECO:0000256" key="6">
    <source>
        <dbReference type="ARBA" id="ARBA00023014"/>
    </source>
</evidence>
<dbReference type="GO" id="GO:0042364">
    <property type="term" value="P:water-soluble vitamin biosynthetic process"/>
    <property type="evidence" value="ECO:0007669"/>
    <property type="project" value="UniProtKB-ARBA"/>
</dbReference>
<keyword evidence="2" id="KW-0004">4Fe-4S</keyword>
<dbReference type="Proteomes" id="UP000178526">
    <property type="component" value="Unassembled WGS sequence"/>
</dbReference>
<dbReference type="InterPro" id="IPR013785">
    <property type="entry name" value="Aldolase_TIM"/>
</dbReference>
<name>A0A1F7RLE0_9BACT</name>
<dbReference type="GO" id="GO:0051539">
    <property type="term" value="F:4 iron, 4 sulfur cluster binding"/>
    <property type="evidence" value="ECO:0007669"/>
    <property type="project" value="UniProtKB-KW"/>
</dbReference>
<dbReference type="Pfam" id="PF06968">
    <property type="entry name" value="BATS"/>
    <property type="match status" value="1"/>
</dbReference>
<dbReference type="SUPFAM" id="SSF102114">
    <property type="entry name" value="Radical SAM enzymes"/>
    <property type="match status" value="1"/>
</dbReference>
<dbReference type="GO" id="GO:0044272">
    <property type="term" value="P:sulfur compound biosynthetic process"/>
    <property type="evidence" value="ECO:0007669"/>
    <property type="project" value="UniProtKB-ARBA"/>
</dbReference>
<comment type="caution">
    <text evidence="9">The sequence shown here is derived from an EMBL/GenBank/DDBJ whole genome shotgun (WGS) entry which is preliminary data.</text>
</comment>
<comment type="cofactor">
    <cofactor evidence="1">
        <name>[4Fe-4S] cluster</name>
        <dbReference type="ChEBI" id="CHEBI:49883"/>
    </cofactor>
</comment>
<dbReference type="InterPro" id="IPR007197">
    <property type="entry name" value="rSAM"/>
</dbReference>
<reference evidence="9 10" key="1">
    <citation type="journal article" date="2016" name="Nat. Commun.">
        <title>Thousands of microbial genomes shed light on interconnected biogeochemical processes in an aquifer system.</title>
        <authorList>
            <person name="Anantharaman K."/>
            <person name="Brown C.T."/>
            <person name="Hug L.A."/>
            <person name="Sharon I."/>
            <person name="Castelle C.J."/>
            <person name="Probst A.J."/>
            <person name="Thomas B.C."/>
            <person name="Singh A."/>
            <person name="Wilkins M.J."/>
            <person name="Karaoz U."/>
            <person name="Brodie E.L."/>
            <person name="Williams K.H."/>
            <person name="Hubbard S.S."/>
            <person name="Banfield J.F."/>
        </authorList>
    </citation>
    <scope>NUCLEOTIDE SEQUENCE [LARGE SCALE GENOMIC DNA]</scope>
</reference>
<dbReference type="InterPro" id="IPR058240">
    <property type="entry name" value="rSAM_sf"/>
</dbReference>
<dbReference type="PANTHER" id="PTHR43288:SF2">
    <property type="entry name" value="RADICAL SAM CORE DOMAIN-CONTAINING PROTEIN"/>
    <property type="match status" value="1"/>
</dbReference>
<evidence type="ECO:0000256" key="1">
    <source>
        <dbReference type="ARBA" id="ARBA00001966"/>
    </source>
</evidence>
<accession>A0A1F7RLE0</accession>
<dbReference type="Pfam" id="PF04055">
    <property type="entry name" value="Radical_SAM"/>
    <property type="match status" value="1"/>
</dbReference>